<dbReference type="Gene3D" id="3.90.70.10">
    <property type="entry name" value="Cysteine proteinases"/>
    <property type="match status" value="1"/>
</dbReference>
<dbReference type="AlphaFoldDB" id="A0A7S3GFK0"/>
<feature type="compositionally biased region" description="Pro residues" evidence="2">
    <location>
        <begin position="286"/>
        <end position="296"/>
    </location>
</feature>
<dbReference type="Pfam" id="PF00443">
    <property type="entry name" value="UCH"/>
    <property type="match status" value="1"/>
</dbReference>
<reference evidence="4" key="1">
    <citation type="submission" date="2021-01" db="EMBL/GenBank/DDBJ databases">
        <authorList>
            <person name="Corre E."/>
            <person name="Pelletier E."/>
            <person name="Niang G."/>
            <person name="Scheremetjew M."/>
            <person name="Finn R."/>
            <person name="Kale V."/>
            <person name="Holt S."/>
            <person name="Cochrane G."/>
            <person name="Meng A."/>
            <person name="Brown T."/>
            <person name="Cohen L."/>
        </authorList>
    </citation>
    <scope>NUCLEOTIDE SEQUENCE</scope>
    <source>
        <strain evidence="4">NIES-2562</strain>
    </source>
</reference>
<proteinExistence type="inferred from homology"/>
<evidence type="ECO:0000256" key="2">
    <source>
        <dbReference type="SAM" id="MobiDB-lite"/>
    </source>
</evidence>
<dbReference type="PROSITE" id="PS00973">
    <property type="entry name" value="USP_2"/>
    <property type="match status" value="1"/>
</dbReference>
<dbReference type="PROSITE" id="PS00972">
    <property type="entry name" value="USP_1"/>
    <property type="match status" value="1"/>
</dbReference>
<dbReference type="InterPro" id="IPR038765">
    <property type="entry name" value="Papain-like_cys_pep_sf"/>
</dbReference>
<keyword evidence="1" id="KW-0645">Protease</keyword>
<evidence type="ECO:0000256" key="1">
    <source>
        <dbReference type="RuleBase" id="RU366025"/>
    </source>
</evidence>
<feature type="region of interest" description="Disordered" evidence="2">
    <location>
        <begin position="230"/>
        <end position="300"/>
    </location>
</feature>
<dbReference type="PANTHER" id="PTHR21646">
    <property type="entry name" value="UBIQUITIN CARBOXYL-TERMINAL HYDROLASE"/>
    <property type="match status" value="1"/>
</dbReference>
<dbReference type="GO" id="GO:0016579">
    <property type="term" value="P:protein deubiquitination"/>
    <property type="evidence" value="ECO:0007669"/>
    <property type="project" value="InterPro"/>
</dbReference>
<feature type="region of interest" description="Disordered" evidence="2">
    <location>
        <begin position="60"/>
        <end position="96"/>
    </location>
</feature>
<keyword evidence="1" id="KW-0378">Hydrolase</keyword>
<feature type="domain" description="USP" evidence="3">
    <location>
        <begin position="26"/>
        <end position="452"/>
    </location>
</feature>
<dbReference type="GO" id="GO:0004843">
    <property type="term" value="F:cysteine-type deubiquitinase activity"/>
    <property type="evidence" value="ECO:0007669"/>
    <property type="project" value="UniProtKB-UniRule"/>
</dbReference>
<organism evidence="4">
    <name type="scientific">Palpitomonas bilix</name>
    <dbReference type="NCBI Taxonomy" id="652834"/>
    <lineage>
        <taxon>Eukaryota</taxon>
        <taxon>Eukaryota incertae sedis</taxon>
    </lineage>
</organism>
<gene>
    <name evidence="4" type="ORF">PBIL07802_LOCUS26955</name>
</gene>
<comment type="similarity">
    <text evidence="1">Belongs to the peptidase C19 family.</text>
</comment>
<dbReference type="PROSITE" id="PS50235">
    <property type="entry name" value="USP_3"/>
    <property type="match status" value="1"/>
</dbReference>
<dbReference type="InterPro" id="IPR018200">
    <property type="entry name" value="USP_CS"/>
</dbReference>
<dbReference type="EC" id="3.4.19.12" evidence="1"/>
<evidence type="ECO:0000259" key="3">
    <source>
        <dbReference type="PROSITE" id="PS50235"/>
    </source>
</evidence>
<keyword evidence="1" id="KW-0788">Thiol protease</keyword>
<dbReference type="GO" id="GO:0006508">
    <property type="term" value="P:proteolysis"/>
    <property type="evidence" value="ECO:0007669"/>
    <property type="project" value="UniProtKB-KW"/>
</dbReference>
<evidence type="ECO:0000313" key="4">
    <source>
        <dbReference type="EMBL" id="CAE0264649.1"/>
    </source>
</evidence>
<dbReference type="InterPro" id="IPR001394">
    <property type="entry name" value="Peptidase_C19_UCH"/>
</dbReference>
<sequence>MRTMAANTTSTTRRGVSRRGGKLGWRGLANLGNTCYMNASLQCLLALSAFREEVLKWKPRLPPPKLPEDVQTGETRPDSPPGAIHRTPSELSQSPIPLGLRSRTAKRKRYIEERGRPKDTMRELQLLAKELYTEGRTSVSPESFMYTMWNAMPLFYGHNQHDAQEFLRFFVERLRVELSKEGDSDPFVTRVFRGSVRSQVKCSTCSAVSEVEEPFLDLSLDIPSTVEDDMVETAPSTPPCTVASCPPTTAQSEVAEGESKEVEAVNKEKEGKEAGQSAQQGTPAPASAPAPSPSPSPAVISRTEPVPLLHCLKYFTGAEELSAGEHYDCPRCGSHQPATKHLVLHKLPQVLCLHLKRFVFDEERHTFRKRICPIIIPTTLTTKDVGAKSGRGFVYKLVAVINHLGSTMQGGHYTANCYNAWSDKWVTYDDSRVGECTAISEQQAYVVFYERKSKNLQ</sequence>
<dbReference type="EMBL" id="HBIB01041270">
    <property type="protein sequence ID" value="CAE0264649.1"/>
    <property type="molecule type" value="Transcribed_RNA"/>
</dbReference>
<feature type="compositionally biased region" description="Basic and acidic residues" evidence="2">
    <location>
        <begin position="257"/>
        <end position="273"/>
    </location>
</feature>
<dbReference type="SUPFAM" id="SSF54001">
    <property type="entry name" value="Cysteine proteinases"/>
    <property type="match status" value="1"/>
</dbReference>
<keyword evidence="1" id="KW-0833">Ubl conjugation pathway</keyword>
<protein>
    <recommendedName>
        <fullName evidence="1">Ubiquitin carboxyl-terminal hydrolase</fullName>
        <ecNumber evidence="1">3.4.19.12</ecNumber>
    </recommendedName>
</protein>
<dbReference type="InterPro" id="IPR028889">
    <property type="entry name" value="USP"/>
</dbReference>
<name>A0A7S3GFK0_9EUKA</name>
<dbReference type="InterPro" id="IPR050185">
    <property type="entry name" value="Ub_carboxyl-term_hydrolase"/>
</dbReference>
<accession>A0A7S3GFK0</accession>
<comment type="catalytic activity">
    <reaction evidence="1">
        <text>Thiol-dependent hydrolysis of ester, thioester, amide, peptide and isopeptide bonds formed by the C-terminal Gly of ubiquitin (a 76-residue protein attached to proteins as an intracellular targeting signal).</text>
        <dbReference type="EC" id="3.4.19.12"/>
    </reaction>
</comment>